<dbReference type="InterPro" id="IPR008806">
    <property type="entry name" value="RNA_pol_III_Rpc82_C"/>
</dbReference>
<dbReference type="Gene3D" id="1.10.10.10">
    <property type="entry name" value="Winged helix-like DNA-binding domain superfamily/Winged helix DNA-binding domain"/>
    <property type="match status" value="4"/>
</dbReference>
<dbReference type="FunFam" id="1.10.10.10:FF:000420">
    <property type="entry name" value="RNA polymerase III subunit, putative"/>
    <property type="match status" value="1"/>
</dbReference>
<keyword evidence="6 9" id="KW-0804">Transcription</keyword>
<dbReference type="PROSITE" id="PS51263">
    <property type="entry name" value="ADF_H"/>
    <property type="match status" value="1"/>
</dbReference>
<dbReference type="Gene3D" id="3.40.20.10">
    <property type="entry name" value="Severin"/>
    <property type="match status" value="1"/>
</dbReference>
<dbReference type="GO" id="GO:0030042">
    <property type="term" value="P:actin filament depolymerization"/>
    <property type="evidence" value="ECO:0007669"/>
    <property type="project" value="InterPro"/>
</dbReference>
<comment type="function">
    <text evidence="9">DNA-dependent RNA polymerase catalyzes the transcription of DNA into RNA using the four ribonucleoside triphosphates as substrates. Specific core component of RNA polymerase III which synthesizes small RNAs, such as 5S rRNA and tRNAs.</text>
</comment>
<dbReference type="Gramene" id="OIT03810">
    <property type="protein sequence ID" value="OIT03810"/>
    <property type="gene ID" value="A4A49_14570"/>
</dbReference>
<dbReference type="Proteomes" id="UP000187609">
    <property type="component" value="Unassembled WGS sequence"/>
</dbReference>
<organism evidence="12 13">
    <name type="scientific">Nicotiana attenuata</name>
    <name type="common">Coyote tobacco</name>
    <dbReference type="NCBI Taxonomy" id="49451"/>
    <lineage>
        <taxon>Eukaryota</taxon>
        <taxon>Viridiplantae</taxon>
        <taxon>Streptophyta</taxon>
        <taxon>Embryophyta</taxon>
        <taxon>Tracheophyta</taxon>
        <taxon>Spermatophyta</taxon>
        <taxon>Magnoliopsida</taxon>
        <taxon>eudicotyledons</taxon>
        <taxon>Gunneridae</taxon>
        <taxon>Pentapetalae</taxon>
        <taxon>asterids</taxon>
        <taxon>lamiids</taxon>
        <taxon>Solanales</taxon>
        <taxon>Solanaceae</taxon>
        <taxon>Nicotianoideae</taxon>
        <taxon>Nicotianeae</taxon>
        <taxon>Nicotiana</taxon>
    </lineage>
</organism>
<dbReference type="OMA" id="GQYVVHM"/>
<comment type="similarity">
    <text evidence="2">Belongs to the actin-binding proteins ADF family.</text>
</comment>
<accession>A0A1J6IGN0</accession>
<dbReference type="SUPFAM" id="SSF55753">
    <property type="entry name" value="Actin depolymerizing proteins"/>
    <property type="match status" value="1"/>
</dbReference>
<evidence type="ECO:0000256" key="7">
    <source>
        <dbReference type="ARBA" id="ARBA00023203"/>
    </source>
</evidence>
<dbReference type="PANTHER" id="PTHR12949">
    <property type="entry name" value="RNA POLYMERASE III DNA DIRECTED -RELATED"/>
    <property type="match status" value="1"/>
</dbReference>
<dbReference type="SMART" id="SM00102">
    <property type="entry name" value="ADF"/>
    <property type="match status" value="1"/>
</dbReference>
<comment type="caution">
    <text evidence="12">The sequence shown here is derived from an EMBL/GenBank/DDBJ whole genome shotgun (WGS) entry which is preliminary data.</text>
</comment>
<evidence type="ECO:0000256" key="3">
    <source>
        <dbReference type="ARBA" id="ARBA00007206"/>
    </source>
</evidence>
<dbReference type="Pfam" id="PF22536">
    <property type="entry name" value="WHD_POLR3C"/>
    <property type="match status" value="1"/>
</dbReference>
<dbReference type="CDD" id="cd11286">
    <property type="entry name" value="ADF_cofilin_like"/>
    <property type="match status" value="1"/>
</dbReference>
<reference evidence="12" key="1">
    <citation type="submission" date="2016-11" db="EMBL/GenBank/DDBJ databases">
        <title>The genome of Nicotiana attenuata.</title>
        <authorList>
            <person name="Xu S."/>
            <person name="Brockmoeller T."/>
            <person name="Gaquerel E."/>
            <person name="Navarro A."/>
            <person name="Kuhl H."/>
            <person name="Gase K."/>
            <person name="Ling Z."/>
            <person name="Zhou W."/>
            <person name="Kreitzer C."/>
            <person name="Stanke M."/>
            <person name="Tang H."/>
            <person name="Lyons E."/>
            <person name="Pandey P."/>
            <person name="Pandey S.P."/>
            <person name="Timmermann B."/>
            <person name="Baldwin I.T."/>
        </authorList>
    </citation>
    <scope>NUCLEOTIDE SEQUENCE [LARGE SCALE GENOMIC DNA]</scope>
    <source>
        <strain evidence="12">UT</strain>
    </source>
</reference>
<dbReference type="FunFam" id="3.40.20.10:FF:000025">
    <property type="entry name" value="Actin-depolymerizing factor 2"/>
    <property type="match status" value="1"/>
</dbReference>
<evidence type="ECO:0000256" key="8">
    <source>
        <dbReference type="ARBA" id="ARBA00023242"/>
    </source>
</evidence>
<comment type="subcellular location">
    <subcellularLocation>
        <location evidence="1 9">Nucleus</location>
    </subcellularLocation>
</comment>
<dbReference type="InterPro" id="IPR039748">
    <property type="entry name" value="RPC3"/>
</dbReference>
<dbReference type="FunFam" id="1.10.10.10:FF:000218">
    <property type="entry name" value="DNA-directed RNA polymerase III subunit RPC3"/>
    <property type="match status" value="1"/>
</dbReference>
<name>A0A1J6IGN0_NICAT</name>
<dbReference type="Pfam" id="PF00241">
    <property type="entry name" value="Cofilin_ADF"/>
    <property type="match status" value="1"/>
</dbReference>
<proteinExistence type="inferred from homology"/>
<dbReference type="InterPro" id="IPR017904">
    <property type="entry name" value="ADF/Cofilin"/>
</dbReference>
<comment type="similarity">
    <text evidence="3 9">Belongs to the eukaryotic RPC3/POLR3C RNA polymerase subunit family.</text>
</comment>
<dbReference type="GO" id="GO:0006351">
    <property type="term" value="P:DNA-templated transcription"/>
    <property type="evidence" value="ECO:0007669"/>
    <property type="project" value="InterPro"/>
</dbReference>
<dbReference type="GO" id="GO:0015629">
    <property type="term" value="C:actin cytoskeleton"/>
    <property type="evidence" value="ECO:0007669"/>
    <property type="project" value="InterPro"/>
</dbReference>
<dbReference type="GO" id="GO:0003779">
    <property type="term" value="F:actin binding"/>
    <property type="evidence" value="ECO:0007669"/>
    <property type="project" value="UniProtKB-KW"/>
</dbReference>
<sequence length="663" mass="75701">MQANAASGMAVHDDCKLKFLELKSKSNYRYIIFKIESQQVVVEKLGGTEESYEDFTNSLPADECRYTVFDFDFITTENYQKSKIFFIAWSPDTSKVRMKMVYASSKDIFKRELDGIQVELQATDPSEMSLEIINREAEWAAMVSPHGIKLAVYLISSYFGDLNAKVCECLLQRGTQSLAQIVRFTELSRENVRNCLLVLIHHNCVQAFAVQQEGAFGEAPKVITNYMALFDNIIHKLRFPKFLEIVSEVLGEKVGKEGGKEIGKECEEIFEGLLQHGRLSLNQIIDRFKQTSNQGDSSAEAARDNFSKLVNARFVERCPAPEPFLGPPAEEETAAKKQGAKSAKIVKQTIEQRALAAAAPMESMRFLVETDTWNEASVETTDKKTTVVTLGTKRKQDNLESNTELLATDENKVLWRANFEEFIRRLRHKACVANVKVRVNNDAAIVLAATLELSRHSETKVRIDNSVPQSINAIYDEVIKRDGGLGMDLERIRASLVELGCETPLMAIDETYSVDLKNIIEQARIEEVESIVLKRYGREAYRMFRLLSKADRLLETDKISDTTFVEKKDAVKILFKLWKDDYLEMKKVIARGARQSEFILWKINKQSLWEHVLDEMYHAALNLRLRITHEQEQEKEVCLQSSPINVLLLSIARYFVIFVYLLF</sequence>
<dbReference type="EMBL" id="MJEQ01037187">
    <property type="protein sequence ID" value="OIT03810.1"/>
    <property type="molecule type" value="Genomic_DNA"/>
</dbReference>
<keyword evidence="13" id="KW-1185">Reference proteome</keyword>
<dbReference type="InterPro" id="IPR055207">
    <property type="entry name" value="POLR3C_WHD"/>
</dbReference>
<dbReference type="SMR" id="A0A1J6IGN0"/>
<evidence type="ECO:0000256" key="1">
    <source>
        <dbReference type="ARBA" id="ARBA00004123"/>
    </source>
</evidence>
<dbReference type="InterPro" id="IPR029006">
    <property type="entry name" value="ADF-H/Gelsolin-like_dom_sf"/>
</dbReference>
<dbReference type="InterPro" id="IPR013197">
    <property type="entry name" value="RNA_pol_III_RPC82-rel_HTH"/>
</dbReference>
<dbReference type="Pfam" id="PF08221">
    <property type="entry name" value="HTH_9"/>
    <property type="match status" value="1"/>
</dbReference>
<protein>
    <recommendedName>
        <fullName evidence="4 9">DNA-directed RNA polymerase III subunit RPC3</fullName>
        <shortName evidence="9">RNA polymerase III subunit C3</shortName>
    </recommendedName>
</protein>
<keyword evidence="7" id="KW-0009">Actin-binding</keyword>
<evidence type="ECO:0000313" key="12">
    <source>
        <dbReference type="EMBL" id="OIT03810.1"/>
    </source>
</evidence>
<evidence type="ECO:0000256" key="10">
    <source>
        <dbReference type="SAM" id="MobiDB-lite"/>
    </source>
</evidence>
<keyword evidence="5 9" id="KW-0240">DNA-directed RNA polymerase</keyword>
<keyword evidence="8 9" id="KW-0539">Nucleus</keyword>
<evidence type="ECO:0000256" key="5">
    <source>
        <dbReference type="ARBA" id="ARBA00022478"/>
    </source>
</evidence>
<evidence type="ECO:0000256" key="6">
    <source>
        <dbReference type="ARBA" id="ARBA00023163"/>
    </source>
</evidence>
<evidence type="ECO:0000256" key="9">
    <source>
        <dbReference type="RuleBase" id="RU367076"/>
    </source>
</evidence>
<feature type="region of interest" description="Disordered" evidence="10">
    <location>
        <begin position="321"/>
        <end position="341"/>
    </location>
</feature>
<dbReference type="InterPro" id="IPR036388">
    <property type="entry name" value="WH-like_DNA-bd_sf"/>
</dbReference>
<feature type="domain" description="ADF-H" evidence="11">
    <location>
        <begin position="6"/>
        <end position="138"/>
    </location>
</feature>
<dbReference type="PANTHER" id="PTHR12949:SF0">
    <property type="entry name" value="DNA-DIRECTED RNA POLYMERASE III SUBUNIT RPC3"/>
    <property type="match status" value="1"/>
</dbReference>
<evidence type="ECO:0000256" key="4">
    <source>
        <dbReference type="ARBA" id="ARBA00016689"/>
    </source>
</evidence>
<dbReference type="InterPro" id="IPR002108">
    <property type="entry name" value="ADF-H"/>
</dbReference>
<dbReference type="GO" id="GO:0005666">
    <property type="term" value="C:RNA polymerase III complex"/>
    <property type="evidence" value="ECO:0007669"/>
    <property type="project" value="UniProtKB-UniRule"/>
</dbReference>
<gene>
    <name evidence="12" type="primary">ADF7_1</name>
    <name evidence="12" type="ORF">A4A49_14570</name>
</gene>
<comment type="subunit">
    <text evidence="9">Component of the RNA polymerase III (Pol III) complex consisting of 17 subunits.</text>
</comment>
<evidence type="ECO:0000259" key="11">
    <source>
        <dbReference type="PROSITE" id="PS51263"/>
    </source>
</evidence>
<evidence type="ECO:0000256" key="2">
    <source>
        <dbReference type="ARBA" id="ARBA00006844"/>
    </source>
</evidence>
<dbReference type="STRING" id="49451.A0A1J6IGN0"/>
<dbReference type="GO" id="GO:0003697">
    <property type="term" value="F:single-stranded DNA binding"/>
    <property type="evidence" value="ECO:0007669"/>
    <property type="project" value="UniProtKB-UniRule"/>
</dbReference>
<dbReference type="Pfam" id="PF05645">
    <property type="entry name" value="RNA_pol_Rpc82"/>
    <property type="match status" value="1"/>
</dbReference>
<evidence type="ECO:0000313" key="13">
    <source>
        <dbReference type="Proteomes" id="UP000187609"/>
    </source>
</evidence>
<dbReference type="AlphaFoldDB" id="A0A1J6IGN0"/>